<evidence type="ECO:0000256" key="1">
    <source>
        <dbReference type="SAM" id="Phobius"/>
    </source>
</evidence>
<dbReference type="GO" id="GO:0051301">
    <property type="term" value="P:cell division"/>
    <property type="evidence" value="ECO:0007669"/>
    <property type="project" value="UniProtKB-KW"/>
</dbReference>
<feature type="transmembrane region" description="Helical" evidence="1">
    <location>
        <begin position="33"/>
        <end position="56"/>
    </location>
</feature>
<protein>
    <submittedName>
        <fullName evidence="2">Cell division protein FtsQ</fullName>
    </submittedName>
</protein>
<proteinExistence type="predicted"/>
<accession>A0A5B9QLS3</accession>
<dbReference type="OrthoDB" id="287558at2"/>
<keyword evidence="3" id="KW-1185">Reference proteome</keyword>
<evidence type="ECO:0000313" key="2">
    <source>
        <dbReference type="EMBL" id="QEG38485.1"/>
    </source>
</evidence>
<keyword evidence="2" id="KW-0132">Cell division</keyword>
<dbReference type="RefSeq" id="WP_084427205.1">
    <property type="nucleotide sequence ID" value="NZ_CP042914.1"/>
</dbReference>
<dbReference type="KEGG" id="rul:UC8_04420"/>
<evidence type="ECO:0000313" key="3">
    <source>
        <dbReference type="Proteomes" id="UP000325286"/>
    </source>
</evidence>
<gene>
    <name evidence="2" type="primary">ftsQ</name>
    <name evidence="2" type="ORF">UC8_04420</name>
</gene>
<keyword evidence="1" id="KW-0472">Membrane</keyword>
<sequence length="309" mass="34292">MTKTTPAKSPKQAKSPPRERPLRRFLGLLIRRIATAPMAFAFLWPAMLAVGGYWAWHHWGVEHVGSRFARLETSEIHLTQRPQYIPERIDLTQEVLDTTALGELSLLDRQVSARIAQAYATHPWIQQVVAVRIQSGGEVDVQVRYRQPVAMVRHLSRHAEVQGWAYYPVDPEGIVLPPNAFTGNEAKQYLVINIPQVDLRGTPGFSCGDSRVTAAAALAAILSPYRQELGLAAIELHAETNPNQRYLAFDIVTQSGRRLVWGSAPGKELNGEPPADLKMQALLQSPPPGTDLRVAALTALRRQQATELQ</sequence>
<dbReference type="EMBL" id="CP042914">
    <property type="protein sequence ID" value="QEG38485.1"/>
    <property type="molecule type" value="Genomic_DNA"/>
</dbReference>
<keyword evidence="2" id="KW-0131">Cell cycle</keyword>
<dbReference type="AlphaFoldDB" id="A0A5B9QLS3"/>
<keyword evidence="1" id="KW-1133">Transmembrane helix</keyword>
<reference evidence="2 3" key="1">
    <citation type="submission" date="2019-08" db="EMBL/GenBank/DDBJ databases">
        <title>Deep-cultivation of Planctomycetes and their phenomic and genomic characterization uncovers novel biology.</title>
        <authorList>
            <person name="Wiegand S."/>
            <person name="Jogler M."/>
            <person name="Boedeker C."/>
            <person name="Pinto D."/>
            <person name="Vollmers J."/>
            <person name="Rivas-Marin E."/>
            <person name="Kohn T."/>
            <person name="Peeters S.H."/>
            <person name="Heuer A."/>
            <person name="Rast P."/>
            <person name="Oberbeckmann S."/>
            <person name="Bunk B."/>
            <person name="Jeske O."/>
            <person name="Meyerdierks A."/>
            <person name="Storesund J.E."/>
            <person name="Kallscheuer N."/>
            <person name="Luecker S."/>
            <person name="Lage O.M."/>
            <person name="Pohl T."/>
            <person name="Merkel B.J."/>
            <person name="Hornburger P."/>
            <person name="Mueller R.-W."/>
            <person name="Bruemmer F."/>
            <person name="Labrenz M."/>
            <person name="Spormann A.M."/>
            <person name="Op den Camp H."/>
            <person name="Overmann J."/>
            <person name="Amann R."/>
            <person name="Jetten M.S.M."/>
            <person name="Mascher T."/>
            <person name="Medema M.H."/>
            <person name="Devos D.P."/>
            <person name="Kaster A.-K."/>
            <person name="Ovreas L."/>
            <person name="Rohde M."/>
            <person name="Galperin M.Y."/>
            <person name="Jogler C."/>
        </authorList>
    </citation>
    <scope>NUCLEOTIDE SEQUENCE [LARGE SCALE GENOMIC DNA]</scope>
    <source>
        <strain evidence="2 3">UC8</strain>
    </source>
</reference>
<organism evidence="2 3">
    <name type="scientific">Roseimaritima ulvae</name>
    <dbReference type="NCBI Taxonomy" id="980254"/>
    <lineage>
        <taxon>Bacteria</taxon>
        <taxon>Pseudomonadati</taxon>
        <taxon>Planctomycetota</taxon>
        <taxon>Planctomycetia</taxon>
        <taxon>Pirellulales</taxon>
        <taxon>Pirellulaceae</taxon>
        <taxon>Roseimaritima</taxon>
    </lineage>
</organism>
<dbReference type="Proteomes" id="UP000325286">
    <property type="component" value="Chromosome"/>
</dbReference>
<name>A0A5B9QLS3_9BACT</name>
<keyword evidence="1" id="KW-0812">Transmembrane</keyword>